<protein>
    <submittedName>
        <fullName evidence="1">Uncharacterized protein</fullName>
    </submittedName>
</protein>
<keyword evidence="1" id="KW-0614">Plasmid</keyword>
<proteinExistence type="predicted"/>
<dbReference type="Proteomes" id="UP000002154">
    <property type="component" value="Plasmid pBWB403"/>
</dbReference>
<sequence length="133" mass="14875">MERILNATEHIDLYVITNEDWHESDDAKKVRLMNVAGRTLRNHYGKDTVIPPEAIYEFSAYLAIVYNDTNRLQQQGIASFSVTGVGSFTFKENNVSSAIGQSPDELIPDSVAKLIDEANDNLQTSGRKIGWLT</sequence>
<reference evidence="1 2" key="1">
    <citation type="journal article" date="2008" name="Chem. Biol. Interact.">
        <title>Extending the Bacillus cereus group genomics to putative food-borne pathogens of different toxicity.</title>
        <authorList>
            <person name="Lapidus A."/>
            <person name="Goltsman E."/>
            <person name="Auger S."/>
            <person name="Galleron N."/>
            <person name="Segurens B."/>
            <person name="Dossat C."/>
            <person name="Land M.L."/>
            <person name="Broussolle V."/>
            <person name="Brillard J."/>
            <person name="Guinebretiere M.H."/>
            <person name="Sanchis V."/>
            <person name="Nguen-The C."/>
            <person name="Lereclus D."/>
            <person name="Richardson P."/>
            <person name="Wincker P."/>
            <person name="Weissenbach J."/>
            <person name="Ehrlich S.D."/>
            <person name="Sorokin A."/>
        </authorList>
    </citation>
    <scope>NUCLEOTIDE SEQUENCE [LARGE SCALE GENOMIC DNA]</scope>
    <source>
        <strain evidence="2">KBAB4</strain>
        <plasmid evidence="1 2">pBWB403</plasmid>
    </source>
</reference>
<dbReference type="EMBL" id="CP000906">
    <property type="protein sequence ID" value="ABY46831.1"/>
    <property type="molecule type" value="Genomic_DNA"/>
</dbReference>
<dbReference type="KEGG" id="bwe:BcerKBAB4_5337"/>
<evidence type="ECO:0000313" key="1">
    <source>
        <dbReference type="EMBL" id="ABY46831.1"/>
    </source>
</evidence>
<geneLocation type="plasmid" evidence="1 2">
    <name>pBWB403</name>
</geneLocation>
<dbReference type="RefSeq" id="WP_012260068.1">
    <property type="nucleotide sequence ID" value="NC_010182.1"/>
</dbReference>
<accession>A9VVL6</accession>
<evidence type="ECO:0000313" key="2">
    <source>
        <dbReference type="Proteomes" id="UP000002154"/>
    </source>
</evidence>
<dbReference type="AlphaFoldDB" id="A9VVL6"/>
<organism evidence="1 2">
    <name type="scientific">Bacillus mycoides (strain KBAB4)</name>
    <name type="common">Bacillus weihenstephanensis</name>
    <dbReference type="NCBI Taxonomy" id="315730"/>
    <lineage>
        <taxon>Bacteria</taxon>
        <taxon>Bacillati</taxon>
        <taxon>Bacillota</taxon>
        <taxon>Bacilli</taxon>
        <taxon>Bacillales</taxon>
        <taxon>Bacillaceae</taxon>
        <taxon>Bacillus</taxon>
        <taxon>Bacillus cereus group</taxon>
    </lineage>
</organism>
<name>A9VVL6_BACMK</name>
<dbReference type="HOGENOM" id="CLU_159143_0_0_9"/>
<gene>
    <name evidence="1" type="ordered locus">BcerKBAB4_5337</name>
</gene>